<evidence type="ECO:0000259" key="8">
    <source>
        <dbReference type="PROSITE" id="PS50893"/>
    </source>
</evidence>
<evidence type="ECO:0000256" key="6">
    <source>
        <dbReference type="ARBA" id="ARBA00022840"/>
    </source>
</evidence>
<dbReference type="RefSeq" id="WP_284917572.1">
    <property type="nucleotide sequence ID" value="NZ_CP126980.1"/>
</dbReference>
<accession>A0ABY8WKM0</accession>
<organism evidence="9 10">
    <name type="scientific">Actinoplanes oblitus</name>
    <dbReference type="NCBI Taxonomy" id="3040509"/>
    <lineage>
        <taxon>Bacteria</taxon>
        <taxon>Bacillati</taxon>
        <taxon>Actinomycetota</taxon>
        <taxon>Actinomycetes</taxon>
        <taxon>Micromonosporales</taxon>
        <taxon>Micromonosporaceae</taxon>
        <taxon>Actinoplanes</taxon>
    </lineage>
</organism>
<dbReference type="SMART" id="SM00382">
    <property type="entry name" value="AAA"/>
    <property type="match status" value="1"/>
</dbReference>
<dbReference type="Proteomes" id="UP001240150">
    <property type="component" value="Chromosome"/>
</dbReference>
<feature type="domain" description="ABC transporter" evidence="8">
    <location>
        <begin position="6"/>
        <end position="258"/>
    </location>
</feature>
<name>A0ABY8WKM0_9ACTN</name>
<dbReference type="PANTHER" id="PTHR43297">
    <property type="entry name" value="OLIGOPEPTIDE TRANSPORT ATP-BINDING PROTEIN APPD"/>
    <property type="match status" value="1"/>
</dbReference>
<dbReference type="PROSITE" id="PS00211">
    <property type="entry name" value="ABC_TRANSPORTER_1"/>
    <property type="match status" value="1"/>
</dbReference>
<keyword evidence="6 9" id="KW-0067">ATP-binding</keyword>
<dbReference type="SUPFAM" id="SSF52540">
    <property type="entry name" value="P-loop containing nucleoside triphosphate hydrolases"/>
    <property type="match status" value="1"/>
</dbReference>
<evidence type="ECO:0000256" key="4">
    <source>
        <dbReference type="ARBA" id="ARBA00022475"/>
    </source>
</evidence>
<sequence length="340" mass="37479">MSRPFLEVKDLTVRFETDDGIVQAVTESNFTLEAGKTLGIVGESGSGKSVTSLALLGLHRTRSNAKVSGQIWLDDQELVTATNEDVRALRGGKMAMIFQDPLSAMHPFFTVGSQIAEAYRVHHPGVNKKVARERAIDMLTRVGIPQPARRYNDYAHQFSGGMRQRAMIAMALVNDPKLLIADEPTTALDVTVQAQILDLIRDLQEEFGSAVIMITHDLGVVAELADDVLVMYGGKIIERGPTIDLFQRPQHPYTWGLLGSMPRLDRDVRERLIPVKGSPPSLINLPEGCAFHPRCPYAGRNGNRSFTEIPVLRGGAHAVACHLPAEERTRLFEEEIAPNL</sequence>
<keyword evidence="4" id="KW-1003">Cell membrane</keyword>
<dbReference type="InterPro" id="IPR003593">
    <property type="entry name" value="AAA+_ATPase"/>
</dbReference>
<evidence type="ECO:0000256" key="3">
    <source>
        <dbReference type="ARBA" id="ARBA00022448"/>
    </source>
</evidence>
<dbReference type="Pfam" id="PF00005">
    <property type="entry name" value="ABC_tran"/>
    <property type="match status" value="1"/>
</dbReference>
<dbReference type="Gene3D" id="3.40.50.300">
    <property type="entry name" value="P-loop containing nucleotide triphosphate hydrolases"/>
    <property type="match status" value="1"/>
</dbReference>
<dbReference type="InterPro" id="IPR017871">
    <property type="entry name" value="ABC_transporter-like_CS"/>
</dbReference>
<dbReference type="InterPro" id="IPR013563">
    <property type="entry name" value="Oligopep_ABC_C"/>
</dbReference>
<dbReference type="Pfam" id="PF08352">
    <property type="entry name" value="oligo_HPY"/>
    <property type="match status" value="1"/>
</dbReference>
<keyword evidence="7" id="KW-0472">Membrane</keyword>
<protein>
    <submittedName>
        <fullName evidence="9">ABC transporter ATP-binding protein</fullName>
    </submittedName>
</protein>
<dbReference type="InterPro" id="IPR003439">
    <property type="entry name" value="ABC_transporter-like_ATP-bd"/>
</dbReference>
<evidence type="ECO:0000256" key="5">
    <source>
        <dbReference type="ARBA" id="ARBA00022741"/>
    </source>
</evidence>
<gene>
    <name evidence="9" type="ORF">ACTOB_008470</name>
</gene>
<evidence type="ECO:0000256" key="1">
    <source>
        <dbReference type="ARBA" id="ARBA00004202"/>
    </source>
</evidence>
<keyword evidence="3" id="KW-0813">Transport</keyword>
<evidence type="ECO:0000256" key="2">
    <source>
        <dbReference type="ARBA" id="ARBA00005417"/>
    </source>
</evidence>
<keyword evidence="5" id="KW-0547">Nucleotide-binding</keyword>
<dbReference type="InterPro" id="IPR027417">
    <property type="entry name" value="P-loop_NTPase"/>
</dbReference>
<comment type="similarity">
    <text evidence="2">Belongs to the ABC transporter superfamily.</text>
</comment>
<dbReference type="GO" id="GO:0005524">
    <property type="term" value="F:ATP binding"/>
    <property type="evidence" value="ECO:0007669"/>
    <property type="project" value="UniProtKB-KW"/>
</dbReference>
<reference evidence="9 10" key="1">
    <citation type="submission" date="2023-06" db="EMBL/GenBank/DDBJ databases">
        <authorList>
            <person name="Yushchuk O."/>
            <person name="Binda E."/>
            <person name="Ruckert-Reed C."/>
            <person name="Fedorenko V."/>
            <person name="Kalinowski J."/>
            <person name="Marinelli F."/>
        </authorList>
    </citation>
    <scope>NUCLEOTIDE SEQUENCE [LARGE SCALE GENOMIC DNA]</scope>
    <source>
        <strain evidence="9 10">NRRL 3884</strain>
    </source>
</reference>
<keyword evidence="10" id="KW-1185">Reference proteome</keyword>
<dbReference type="InterPro" id="IPR050388">
    <property type="entry name" value="ABC_Ni/Peptide_Import"/>
</dbReference>
<dbReference type="EMBL" id="CP126980">
    <property type="protein sequence ID" value="WIM96285.1"/>
    <property type="molecule type" value="Genomic_DNA"/>
</dbReference>
<dbReference type="PROSITE" id="PS50893">
    <property type="entry name" value="ABC_TRANSPORTER_2"/>
    <property type="match status" value="1"/>
</dbReference>
<evidence type="ECO:0000313" key="10">
    <source>
        <dbReference type="Proteomes" id="UP001240150"/>
    </source>
</evidence>
<proteinExistence type="inferred from homology"/>
<dbReference type="PANTHER" id="PTHR43297:SF2">
    <property type="entry name" value="DIPEPTIDE TRANSPORT ATP-BINDING PROTEIN DPPD"/>
    <property type="match status" value="1"/>
</dbReference>
<comment type="subcellular location">
    <subcellularLocation>
        <location evidence="1">Cell membrane</location>
        <topology evidence="1">Peripheral membrane protein</topology>
    </subcellularLocation>
</comment>
<evidence type="ECO:0000256" key="7">
    <source>
        <dbReference type="ARBA" id="ARBA00023136"/>
    </source>
</evidence>
<dbReference type="NCBIfam" id="TIGR01727">
    <property type="entry name" value="oligo_HPY"/>
    <property type="match status" value="1"/>
</dbReference>
<dbReference type="CDD" id="cd03257">
    <property type="entry name" value="ABC_NikE_OppD_transporters"/>
    <property type="match status" value="1"/>
</dbReference>
<evidence type="ECO:0000313" key="9">
    <source>
        <dbReference type="EMBL" id="WIM96285.1"/>
    </source>
</evidence>